<evidence type="ECO:0000259" key="5">
    <source>
        <dbReference type="PROSITE" id="PS01180"/>
    </source>
</evidence>
<dbReference type="PROSITE" id="PS01209">
    <property type="entry name" value="LDLRA_1"/>
    <property type="match status" value="1"/>
</dbReference>
<dbReference type="Pfam" id="PF00431">
    <property type="entry name" value="CUB"/>
    <property type="match status" value="1"/>
</dbReference>
<feature type="signal peptide" evidence="4">
    <location>
        <begin position="1"/>
        <end position="19"/>
    </location>
</feature>
<dbReference type="CDD" id="cd00112">
    <property type="entry name" value="LDLa"/>
    <property type="match status" value="1"/>
</dbReference>
<dbReference type="OrthoDB" id="10037824at2759"/>
<sequence length="816" mass="89950">MALGPLLLLLLPLLGPGPGGGPWGAAGPPGAAAAGAAGACRRSEFLCDTGQCVALDKVCDGRDDCEDKSDERPFCTPCNRTYYGDVDQTYDLEIRRPREDRLPFLCHLNFTAAGGEFGDLVQLTFDTFTVGQFVSFTEDGCPDGHMSVREEGRPPTGGQWCGSAWGYTVYYSETRSLNLTLELRRLSEQGIGYNFDFKLAYKFLRRSSARLRYGNSSVATWRGELVPDTYCDRVLERCDVRPCRVQSPNYPGVYPRNASCRYLVQQRNVPPDKHALIAVRQRYAHKVHIKDQVLKYDREQRVLKVWDQCNVVQDYLTVYDGGSPDAPVLVRMCGGDAVPEIVSSGPRMLLEFHTSPFDSPFHPAPLSYLPGFELEVQVLYVDARSATYVKDPHRCEFLITSFESTWGMLENPRHSLPPNTTCRYHFQGKKRETVWLSFVKYHSAATDPTAYDAVQCNARMRVWDGRHGVAGTALAHKGNASLLGEFCRDAVPRLCAHALLSNTTRTTRPCSPAESYVSTGQELTLEQFLRQGSALYPLVFALRYEFVDTALEGAHDKLSSNPCDRVFRSSSSASAQGHFQAPRSVFFYGRGGAQNLSCVFRFEAGPGERVKLTLSKGRFGSRPCSQRQDARTGRWDCEPRPGLRQGHAQAELWVSEYPWAGVAVARDCFCSRIATPVVISTLTSAVVEVNFTVSRMNITQDYNDFHFEGEYEFIGLTENSVESGGPPGCAGARASDRRITKNSGEVTLRRPTPPTPPGATEQGGAGAGAGAGTGGALASITPTPTPPPPEDPDELTCVHPPYLIEPEDLGHYIYLK</sequence>
<keyword evidence="1 2" id="KW-1015">Disulfide bond</keyword>
<comment type="caution">
    <text evidence="2">Lacks conserved residue(s) required for the propagation of feature annotation.</text>
</comment>
<proteinExistence type="predicted"/>
<dbReference type="InterPro" id="IPR002172">
    <property type="entry name" value="LDrepeatLR_classA_rpt"/>
</dbReference>
<dbReference type="SUPFAM" id="SSF49854">
    <property type="entry name" value="Spermadhesin, CUB domain"/>
    <property type="match status" value="2"/>
</dbReference>
<dbReference type="AlphaFoldDB" id="A0A9C6X1C0"/>
<dbReference type="PANTHER" id="PTHR47537">
    <property type="entry name" value="CUBILIN"/>
    <property type="match status" value="1"/>
</dbReference>
<dbReference type="GO" id="GO:0005886">
    <property type="term" value="C:plasma membrane"/>
    <property type="evidence" value="ECO:0007669"/>
    <property type="project" value="TreeGrafter"/>
</dbReference>
<dbReference type="InterPro" id="IPR053207">
    <property type="entry name" value="Non-NMDA_GluR_Accessory"/>
</dbReference>
<dbReference type="SUPFAM" id="SSF57424">
    <property type="entry name" value="LDL receptor-like module"/>
    <property type="match status" value="1"/>
</dbReference>
<evidence type="ECO:0000256" key="2">
    <source>
        <dbReference type="PROSITE-ProRule" id="PRU00124"/>
    </source>
</evidence>
<dbReference type="Gene3D" id="2.60.120.290">
    <property type="entry name" value="Spermadhesin, CUB domain"/>
    <property type="match status" value="2"/>
</dbReference>
<organism evidence="6 7">
    <name type="scientific">Frankliniella occidentalis</name>
    <name type="common">Western flower thrips</name>
    <name type="synonym">Euthrips occidentalis</name>
    <dbReference type="NCBI Taxonomy" id="133901"/>
    <lineage>
        <taxon>Eukaryota</taxon>
        <taxon>Metazoa</taxon>
        <taxon>Ecdysozoa</taxon>
        <taxon>Arthropoda</taxon>
        <taxon>Hexapoda</taxon>
        <taxon>Insecta</taxon>
        <taxon>Pterygota</taxon>
        <taxon>Neoptera</taxon>
        <taxon>Paraneoptera</taxon>
        <taxon>Thysanoptera</taxon>
        <taxon>Terebrantia</taxon>
        <taxon>Thripoidea</taxon>
        <taxon>Thripidae</taxon>
        <taxon>Frankliniella</taxon>
    </lineage>
</organism>
<reference evidence="7" key="1">
    <citation type="submission" date="2025-08" db="UniProtKB">
        <authorList>
            <consortium name="RefSeq"/>
        </authorList>
    </citation>
    <scope>IDENTIFICATION</scope>
    <source>
        <tissue evidence="7">Whole organism</tissue>
    </source>
</reference>
<dbReference type="RefSeq" id="XP_052127330.1">
    <property type="nucleotide sequence ID" value="XM_052271370.1"/>
</dbReference>
<dbReference type="Proteomes" id="UP000504606">
    <property type="component" value="Unplaced"/>
</dbReference>
<dbReference type="InterPro" id="IPR023415">
    <property type="entry name" value="LDLR_class-A_CS"/>
</dbReference>
<dbReference type="Pfam" id="PF00057">
    <property type="entry name" value="Ldl_recept_a"/>
    <property type="match status" value="1"/>
</dbReference>
<evidence type="ECO:0000313" key="6">
    <source>
        <dbReference type="Proteomes" id="UP000504606"/>
    </source>
</evidence>
<dbReference type="GeneID" id="113218292"/>
<evidence type="ECO:0000313" key="7">
    <source>
        <dbReference type="RefSeq" id="XP_052127330.1"/>
    </source>
</evidence>
<evidence type="ECO:0000256" key="1">
    <source>
        <dbReference type="ARBA" id="ARBA00023157"/>
    </source>
</evidence>
<feature type="region of interest" description="Disordered" evidence="3">
    <location>
        <begin position="719"/>
        <end position="796"/>
    </location>
</feature>
<dbReference type="SMART" id="SM00042">
    <property type="entry name" value="CUB"/>
    <property type="match status" value="1"/>
</dbReference>
<accession>A0A9C6X1C0</accession>
<feature type="non-terminal residue" evidence="7">
    <location>
        <position position="816"/>
    </location>
</feature>
<dbReference type="SMART" id="SM00192">
    <property type="entry name" value="LDLa"/>
    <property type="match status" value="1"/>
</dbReference>
<protein>
    <submittedName>
        <fullName evidence="7">Uncharacterized protein LOC113218292</fullName>
    </submittedName>
</protein>
<keyword evidence="4" id="KW-0732">Signal</keyword>
<evidence type="ECO:0000256" key="4">
    <source>
        <dbReference type="SAM" id="SignalP"/>
    </source>
</evidence>
<dbReference type="InterPro" id="IPR000859">
    <property type="entry name" value="CUB_dom"/>
</dbReference>
<feature type="domain" description="CUB" evidence="5">
    <location>
        <begin position="231"/>
        <end position="379"/>
    </location>
</feature>
<dbReference type="PROSITE" id="PS01180">
    <property type="entry name" value="CUB"/>
    <property type="match status" value="1"/>
</dbReference>
<dbReference type="FunFam" id="2.60.120.290:FF:000065">
    <property type="entry name" value="Uncharacterized protein, isoform E"/>
    <property type="match status" value="1"/>
</dbReference>
<feature type="compositionally biased region" description="Gly residues" evidence="3">
    <location>
        <begin position="761"/>
        <end position="775"/>
    </location>
</feature>
<name>A0A9C6X1C0_FRAOC</name>
<dbReference type="CDD" id="cd00041">
    <property type="entry name" value="CUB"/>
    <property type="match status" value="1"/>
</dbReference>
<feature type="disulfide bond" evidence="2">
    <location>
        <begin position="47"/>
        <end position="65"/>
    </location>
</feature>
<dbReference type="PROSITE" id="PS50068">
    <property type="entry name" value="LDLRA_2"/>
    <property type="match status" value="1"/>
</dbReference>
<dbReference type="Gene3D" id="4.10.400.10">
    <property type="entry name" value="Low-density Lipoprotein Receptor"/>
    <property type="match status" value="1"/>
</dbReference>
<feature type="chain" id="PRO_5038446597" evidence="4">
    <location>
        <begin position="20"/>
        <end position="816"/>
    </location>
</feature>
<evidence type="ECO:0000256" key="3">
    <source>
        <dbReference type="SAM" id="MobiDB-lite"/>
    </source>
</evidence>
<gene>
    <name evidence="7" type="primary">LOC113218292</name>
</gene>
<dbReference type="InterPro" id="IPR035914">
    <property type="entry name" value="Sperma_CUB_dom_sf"/>
</dbReference>
<dbReference type="KEGG" id="foc:113218292"/>
<dbReference type="InterPro" id="IPR036055">
    <property type="entry name" value="LDL_receptor-like_sf"/>
</dbReference>
<keyword evidence="6" id="KW-1185">Reference proteome</keyword>
<dbReference type="PANTHER" id="PTHR47537:SF3">
    <property type="entry name" value="CUB DOMAIN-CONTAINING PROTEIN"/>
    <property type="match status" value="1"/>
</dbReference>
<feature type="disulfide bond" evidence="2">
    <location>
        <begin position="40"/>
        <end position="52"/>
    </location>
</feature>